<evidence type="ECO:0000313" key="3">
    <source>
        <dbReference type="EMBL" id="TCL62800.1"/>
    </source>
</evidence>
<reference evidence="3 4" key="1">
    <citation type="submission" date="2019-03" db="EMBL/GenBank/DDBJ databases">
        <title>Genomic Encyclopedia of Type Strains, Phase IV (KMG-IV): sequencing the most valuable type-strain genomes for metagenomic binning, comparative biology and taxonomic classification.</title>
        <authorList>
            <person name="Goeker M."/>
        </authorList>
    </citation>
    <scope>NUCLEOTIDE SEQUENCE [LARGE SCALE GENOMIC DNA]</scope>
    <source>
        <strain evidence="3 4">LX-B</strain>
    </source>
</reference>
<evidence type="ECO:0000256" key="1">
    <source>
        <dbReference type="ARBA" id="ARBA00022676"/>
    </source>
</evidence>
<evidence type="ECO:0000313" key="4">
    <source>
        <dbReference type="Proteomes" id="UP000295008"/>
    </source>
</evidence>
<dbReference type="GO" id="GO:0008713">
    <property type="term" value="F:ADP-heptose-lipopolysaccharide heptosyltransferase activity"/>
    <property type="evidence" value="ECO:0007669"/>
    <property type="project" value="TreeGrafter"/>
</dbReference>
<accession>A0A4R1RB16</accession>
<dbReference type="GO" id="GO:0009244">
    <property type="term" value="P:lipopolysaccharide core region biosynthetic process"/>
    <property type="evidence" value="ECO:0007669"/>
    <property type="project" value="TreeGrafter"/>
</dbReference>
<dbReference type="Gene3D" id="3.40.50.2000">
    <property type="entry name" value="Glycogen Phosphorylase B"/>
    <property type="match status" value="2"/>
</dbReference>
<dbReference type="GO" id="GO:0005829">
    <property type="term" value="C:cytosol"/>
    <property type="evidence" value="ECO:0007669"/>
    <property type="project" value="TreeGrafter"/>
</dbReference>
<protein>
    <submittedName>
        <fullName evidence="3">ADP-heptose:LPS heptosyltransferase</fullName>
    </submittedName>
</protein>
<dbReference type="Pfam" id="PF01075">
    <property type="entry name" value="Glyco_transf_9"/>
    <property type="match status" value="1"/>
</dbReference>
<keyword evidence="4" id="KW-1185">Reference proteome</keyword>
<dbReference type="SUPFAM" id="SSF53756">
    <property type="entry name" value="UDP-Glycosyltransferase/glycogen phosphorylase"/>
    <property type="match status" value="1"/>
</dbReference>
<keyword evidence="1" id="KW-0328">Glycosyltransferase</keyword>
<keyword evidence="2 3" id="KW-0808">Transferase</keyword>
<evidence type="ECO:0000256" key="2">
    <source>
        <dbReference type="ARBA" id="ARBA00022679"/>
    </source>
</evidence>
<gene>
    <name evidence="3" type="ORF">EDC14_102381</name>
</gene>
<dbReference type="OrthoDB" id="9768048at2"/>
<dbReference type="InterPro" id="IPR051199">
    <property type="entry name" value="LPS_LOS_Heptosyltrfase"/>
</dbReference>
<dbReference type="AlphaFoldDB" id="A0A4R1RB16"/>
<dbReference type="RefSeq" id="WP_132015593.1">
    <property type="nucleotide sequence ID" value="NZ_SLUN01000023.1"/>
</dbReference>
<dbReference type="PANTHER" id="PTHR30160">
    <property type="entry name" value="TETRAACYLDISACCHARIDE 4'-KINASE-RELATED"/>
    <property type="match status" value="1"/>
</dbReference>
<sequence>MANFERILLIRHSGIGDILFTLPAVNLVRMNFPGSRIVYCTKKRYAALLQGFRAVDQVIAVDDEAFRHGNPLKIARHSWRLLRAVRAGGFDLAVDLHGFGETGLIAWASRARERWGIVRHFKRRFFYTAAILRDPLLHSVDQGCQLLVTNGLRAFPPDNQFQLPRQYLAEAEKLFTNCGLEAGRATIFIQPFTSSKKKNWPLEKYLECAERWRSLGWQVLFGGGPEEKKRLAGMSARFPAAAGRSGLLTTAGLMQLSTLTVGGDTGMLHLAVALGKPALMLMRQADPQYLPYRHPDWALVSPDPKTIAAIPAEAVIAAASRIVKENP</sequence>
<name>A0A4R1RB16_HYDET</name>
<dbReference type="CDD" id="cd03789">
    <property type="entry name" value="GT9_LPS_heptosyltransferase"/>
    <property type="match status" value="1"/>
</dbReference>
<organism evidence="3 4">
    <name type="scientific">Hydrogenispora ethanolica</name>
    <dbReference type="NCBI Taxonomy" id="1082276"/>
    <lineage>
        <taxon>Bacteria</taxon>
        <taxon>Bacillati</taxon>
        <taxon>Bacillota</taxon>
        <taxon>Hydrogenispora</taxon>
    </lineage>
</organism>
<proteinExistence type="predicted"/>
<dbReference type="Proteomes" id="UP000295008">
    <property type="component" value="Unassembled WGS sequence"/>
</dbReference>
<dbReference type="EMBL" id="SLUN01000023">
    <property type="protein sequence ID" value="TCL62800.1"/>
    <property type="molecule type" value="Genomic_DNA"/>
</dbReference>
<dbReference type="InterPro" id="IPR002201">
    <property type="entry name" value="Glyco_trans_9"/>
</dbReference>
<comment type="caution">
    <text evidence="3">The sequence shown here is derived from an EMBL/GenBank/DDBJ whole genome shotgun (WGS) entry which is preliminary data.</text>
</comment>